<evidence type="ECO:0000256" key="1">
    <source>
        <dbReference type="ARBA" id="ARBA00022737"/>
    </source>
</evidence>
<feature type="repeat" description="ANK" evidence="3">
    <location>
        <begin position="75"/>
        <end position="107"/>
    </location>
</feature>
<feature type="region of interest" description="Disordered" evidence="4">
    <location>
        <begin position="367"/>
        <end position="404"/>
    </location>
</feature>
<dbReference type="PROSITE" id="PS50297">
    <property type="entry name" value="ANK_REP_REGION"/>
    <property type="match status" value="2"/>
</dbReference>
<dbReference type="InterPro" id="IPR036770">
    <property type="entry name" value="Ankyrin_rpt-contain_sf"/>
</dbReference>
<dbReference type="AlphaFoldDB" id="A0AAU9LDN1"/>
<dbReference type="Proteomes" id="UP001157418">
    <property type="component" value="Unassembled WGS sequence"/>
</dbReference>
<evidence type="ECO:0000313" key="6">
    <source>
        <dbReference type="Proteomes" id="UP001157418"/>
    </source>
</evidence>
<evidence type="ECO:0000256" key="4">
    <source>
        <dbReference type="SAM" id="MobiDB-lite"/>
    </source>
</evidence>
<comment type="caution">
    <text evidence="5">The sequence shown here is derived from an EMBL/GenBank/DDBJ whole genome shotgun (WGS) entry which is preliminary data.</text>
</comment>
<name>A0AAU9LDN1_9ASTR</name>
<dbReference type="PANTHER" id="PTHR24166">
    <property type="entry name" value="ROLLING PEBBLES, ISOFORM B"/>
    <property type="match status" value="1"/>
</dbReference>
<gene>
    <name evidence="5" type="ORF">LVIROSA_LOCUS439</name>
</gene>
<dbReference type="SUPFAM" id="SSF48403">
    <property type="entry name" value="Ankyrin repeat"/>
    <property type="match status" value="1"/>
</dbReference>
<keyword evidence="1" id="KW-0677">Repeat</keyword>
<dbReference type="Pfam" id="PF00023">
    <property type="entry name" value="Ank"/>
    <property type="match status" value="1"/>
</dbReference>
<dbReference type="Pfam" id="PF12796">
    <property type="entry name" value="Ank_2"/>
    <property type="match status" value="1"/>
</dbReference>
<feature type="compositionally biased region" description="Polar residues" evidence="4">
    <location>
        <begin position="341"/>
        <end position="352"/>
    </location>
</feature>
<feature type="compositionally biased region" description="Polar residues" evidence="4">
    <location>
        <begin position="273"/>
        <end position="291"/>
    </location>
</feature>
<evidence type="ECO:0000313" key="5">
    <source>
        <dbReference type="EMBL" id="CAH1412422.1"/>
    </source>
</evidence>
<dbReference type="SMART" id="SM00248">
    <property type="entry name" value="ANK"/>
    <property type="match status" value="2"/>
</dbReference>
<protein>
    <recommendedName>
        <fullName evidence="7">E3 ubiquitin-protein ligase XBAT35</fullName>
    </recommendedName>
</protein>
<dbReference type="Gene3D" id="1.25.40.20">
    <property type="entry name" value="Ankyrin repeat-containing domain"/>
    <property type="match status" value="1"/>
</dbReference>
<reference evidence="5 6" key="1">
    <citation type="submission" date="2022-01" db="EMBL/GenBank/DDBJ databases">
        <authorList>
            <person name="Xiong W."/>
            <person name="Schranz E."/>
        </authorList>
    </citation>
    <scope>NUCLEOTIDE SEQUENCE [LARGE SCALE GENOMIC DNA]</scope>
</reference>
<dbReference type="PROSITE" id="PS50088">
    <property type="entry name" value="ANK_REPEAT"/>
    <property type="match status" value="2"/>
</dbReference>
<feature type="compositionally biased region" description="Low complexity" evidence="4">
    <location>
        <begin position="320"/>
        <end position="330"/>
    </location>
</feature>
<sequence length="449" mass="49650">MGLQQSKDELLYQQVGYGNTEGIKSLRNEGAGLEWMDKEGKTPLILASMNPQLYDVAKTLIELGANVNGYRPGRHAGTPLHHAAKRGLEQMVKLLLSHGANALVMNDDCQTALDVARVKGYSNVVRAIENHICLFSGWLHELYGPGFLELLAPQLLSRKVWVVILPCGARKLTKPFKLELAIYSSLQDAKPRALIPLWKANMDEPNFNQPDPTVVLTSSNIPRRWRRKRCILHSQVRQSRIKLAPVNENEKQNLQRFCNACKGIPQVMHPSFPFNNQQSAIGPPQATQMDTESPLAMTTTTTTTTLQSGSVVPPTPTPTAPTTYPTSTPTNKKNKWENNDEATTSTSYHPHTEYNTYSQIVPTAPPMVPSAPPLSDMVDDDGPVHYPSIDSVSAPSEKGKENNNDSSTCVICLDAPGRIGVAPFVVPRLIKLFGFMLSEVEIESFVYIW</sequence>
<evidence type="ECO:0000256" key="3">
    <source>
        <dbReference type="PROSITE-ProRule" id="PRU00023"/>
    </source>
</evidence>
<feature type="region of interest" description="Disordered" evidence="4">
    <location>
        <begin position="272"/>
        <end position="352"/>
    </location>
</feature>
<proteinExistence type="predicted"/>
<feature type="repeat" description="ANK" evidence="3">
    <location>
        <begin position="39"/>
        <end position="72"/>
    </location>
</feature>
<evidence type="ECO:0008006" key="7">
    <source>
        <dbReference type="Google" id="ProtNLM"/>
    </source>
</evidence>
<dbReference type="InterPro" id="IPR002110">
    <property type="entry name" value="Ankyrin_rpt"/>
</dbReference>
<organism evidence="5 6">
    <name type="scientific">Lactuca virosa</name>
    <dbReference type="NCBI Taxonomy" id="75947"/>
    <lineage>
        <taxon>Eukaryota</taxon>
        <taxon>Viridiplantae</taxon>
        <taxon>Streptophyta</taxon>
        <taxon>Embryophyta</taxon>
        <taxon>Tracheophyta</taxon>
        <taxon>Spermatophyta</taxon>
        <taxon>Magnoliopsida</taxon>
        <taxon>eudicotyledons</taxon>
        <taxon>Gunneridae</taxon>
        <taxon>Pentapetalae</taxon>
        <taxon>asterids</taxon>
        <taxon>campanulids</taxon>
        <taxon>Asterales</taxon>
        <taxon>Asteraceae</taxon>
        <taxon>Cichorioideae</taxon>
        <taxon>Cichorieae</taxon>
        <taxon>Lactucinae</taxon>
        <taxon>Lactuca</taxon>
    </lineage>
</organism>
<dbReference type="EMBL" id="CAKMRJ010000001">
    <property type="protein sequence ID" value="CAH1412422.1"/>
    <property type="molecule type" value="Genomic_DNA"/>
</dbReference>
<dbReference type="PANTHER" id="PTHR24166:SF45">
    <property type="entry name" value="E3 UBIQUITIN-PROTEIN LIGASE XBAT35"/>
    <property type="match status" value="1"/>
</dbReference>
<evidence type="ECO:0000256" key="2">
    <source>
        <dbReference type="ARBA" id="ARBA00023043"/>
    </source>
</evidence>
<keyword evidence="6" id="KW-1185">Reference proteome</keyword>
<accession>A0AAU9LDN1</accession>
<keyword evidence="2 3" id="KW-0040">ANK repeat</keyword>
<dbReference type="InterPro" id="IPR050889">
    <property type="entry name" value="Dendritic_Spine_Reg/Scaffold"/>
</dbReference>